<dbReference type="AlphaFoldDB" id="A0AAV5AN73"/>
<dbReference type="EMBL" id="BPWL01000013">
    <property type="protein sequence ID" value="GJJ16127.1"/>
    <property type="molecule type" value="Genomic_DNA"/>
</dbReference>
<dbReference type="Proteomes" id="UP001050691">
    <property type="component" value="Unassembled WGS sequence"/>
</dbReference>
<sequence length="533" mass="60602">MEYSDNFYSESESFYFPLSEDFEQPIMFFNNDENPLKSTEEFYSTLPPSWFEDADALLYNATSKDIDPVGDLSKPVPELSVSPELYYSNIDIGYPPVPDPQLTASLKAYDYSIEAGYLSMPVPELTVSPEPIDYNLNEWQYYSTDAEPTPILGFTLVQHAVGVGCVRSNSEKHLCTDHMEIGMTTLDILSNNVTQRSQELEITPAFESDQHVVENTSGYLISELPLYPITFDESIPDLSPIPITYPSSSFPVISNALPYPSSVETMSQFFPIRPESLPLYLSPAITISSQLFPSTPDASSDVLPYPSPMTTSSFPTTPQDRLYSSPEPCVPTVEHHPPPHLPSKKRGRKPKKNDNIPPTQQKPRRKFPNGRSSVRSQEWIDRYFSDGICRICKGGSSNNRLDRVLEHLVSAHFVQAVKNVQSFDTEQLLLEADVRRHFIGTEAQFEYTRRYINSVRCSYCPGDSSLVLRDKNIVDHLMKRHGRVKKQRVEEQKIQEERERLNELILVAKRGKFYSIHDQFLYGYPGGASSRLW</sequence>
<comment type="caution">
    <text evidence="2">The sequence shown here is derived from an EMBL/GenBank/DDBJ whole genome shotgun (WGS) entry which is preliminary data.</text>
</comment>
<keyword evidence="3" id="KW-1185">Reference proteome</keyword>
<organism evidence="2 3">
    <name type="scientific">Clathrus columnatus</name>
    <dbReference type="NCBI Taxonomy" id="1419009"/>
    <lineage>
        <taxon>Eukaryota</taxon>
        <taxon>Fungi</taxon>
        <taxon>Dikarya</taxon>
        <taxon>Basidiomycota</taxon>
        <taxon>Agaricomycotina</taxon>
        <taxon>Agaricomycetes</taxon>
        <taxon>Phallomycetidae</taxon>
        <taxon>Phallales</taxon>
        <taxon>Clathraceae</taxon>
        <taxon>Clathrus</taxon>
    </lineage>
</organism>
<protein>
    <recommendedName>
        <fullName evidence="4">BED-type domain-containing protein</fullName>
    </recommendedName>
</protein>
<accession>A0AAV5AN73</accession>
<evidence type="ECO:0000313" key="2">
    <source>
        <dbReference type="EMBL" id="GJJ16127.1"/>
    </source>
</evidence>
<name>A0AAV5AN73_9AGAM</name>
<proteinExistence type="predicted"/>
<feature type="region of interest" description="Disordered" evidence="1">
    <location>
        <begin position="296"/>
        <end position="374"/>
    </location>
</feature>
<reference evidence="2" key="1">
    <citation type="submission" date="2021-10" db="EMBL/GenBank/DDBJ databases">
        <title>De novo Genome Assembly of Clathrus columnatus (Basidiomycota, Fungi) Using Illumina and Nanopore Sequence Data.</title>
        <authorList>
            <person name="Ogiso-Tanaka E."/>
            <person name="Itagaki H."/>
            <person name="Hosoya T."/>
            <person name="Hosaka K."/>
        </authorList>
    </citation>
    <scope>NUCLEOTIDE SEQUENCE</scope>
    <source>
        <strain evidence="2">MO-923</strain>
    </source>
</reference>
<evidence type="ECO:0008006" key="4">
    <source>
        <dbReference type="Google" id="ProtNLM"/>
    </source>
</evidence>
<feature type="compositionally biased region" description="Basic residues" evidence="1">
    <location>
        <begin position="342"/>
        <end position="351"/>
    </location>
</feature>
<evidence type="ECO:0000313" key="3">
    <source>
        <dbReference type="Proteomes" id="UP001050691"/>
    </source>
</evidence>
<gene>
    <name evidence="2" type="ORF">Clacol_010407</name>
</gene>
<evidence type="ECO:0000256" key="1">
    <source>
        <dbReference type="SAM" id="MobiDB-lite"/>
    </source>
</evidence>
<feature type="compositionally biased region" description="Low complexity" evidence="1">
    <location>
        <begin position="308"/>
        <end position="318"/>
    </location>
</feature>